<keyword evidence="1" id="KW-0732">Signal</keyword>
<feature type="signal peptide" evidence="1">
    <location>
        <begin position="1"/>
        <end position="21"/>
    </location>
</feature>
<dbReference type="EMBL" id="JACHEJ010000021">
    <property type="protein sequence ID" value="MBB6182166.1"/>
    <property type="molecule type" value="Genomic_DNA"/>
</dbReference>
<name>A0A7X0DFJ0_9HYPH</name>
<dbReference type="InterPro" id="IPR011105">
    <property type="entry name" value="Cell_wall_hydrolase_SleB"/>
</dbReference>
<comment type="caution">
    <text evidence="3">The sequence shown here is derived from an EMBL/GenBank/DDBJ whole genome shotgun (WGS) entry which is preliminary data.</text>
</comment>
<sequence>MRPTVRSQRRLLKSICIFGLALGIASPTGSVGNSAGQLASLMDSTAAEEPNSAVLLRSARQAPSLDSAITIGEIKSMKGDRIRLRGSRDAASTTSLALEKSKRLPRLNGPDRTLAGSSIDQRRLMSRLNTSQPVLSDLRQGFKLDHSATATGSLSALHDPADDRLAGVPPALADLVNNNSADVLATAYAPADAHHARNGAFDALLGTEKERGRFIPPLVEGDHDWMNQPLPGSVFATAEQKCLATAIYFEARGEELKGQAAVAQVILNRVRNPKYPGSICGVVYQNRDWFNRCQFSFACDGTPDLVVDRRAFGLAKDVAMAVTAGKIFLSEVASSTHYNATYVEPYWARSMQRMTQIGSHIFYRTTGGGWS</sequence>
<evidence type="ECO:0000313" key="3">
    <source>
        <dbReference type="EMBL" id="MBB6182166.1"/>
    </source>
</evidence>
<accession>A0A7X0DFJ0</accession>
<feature type="domain" description="Cell wall hydrolase SleB" evidence="2">
    <location>
        <begin position="253"/>
        <end position="363"/>
    </location>
</feature>
<evidence type="ECO:0000313" key="4">
    <source>
        <dbReference type="Proteomes" id="UP000535501"/>
    </source>
</evidence>
<dbReference type="GO" id="GO:0016787">
    <property type="term" value="F:hydrolase activity"/>
    <property type="evidence" value="ECO:0007669"/>
    <property type="project" value="UniProtKB-KW"/>
</dbReference>
<dbReference type="InterPro" id="IPR042047">
    <property type="entry name" value="SleB_dom1"/>
</dbReference>
<keyword evidence="4" id="KW-1185">Reference proteome</keyword>
<dbReference type="Pfam" id="PF07486">
    <property type="entry name" value="Hydrolase_2"/>
    <property type="match status" value="1"/>
</dbReference>
<dbReference type="RefSeq" id="WP_235864340.1">
    <property type="nucleotide sequence ID" value="NZ_JACHEJ010000021.1"/>
</dbReference>
<keyword evidence="3" id="KW-0378">Hydrolase</keyword>
<proteinExistence type="predicted"/>
<evidence type="ECO:0000259" key="2">
    <source>
        <dbReference type="Pfam" id="PF07486"/>
    </source>
</evidence>
<organism evidence="3 4">
    <name type="scientific">Pseudorhizobium flavum</name>
    <dbReference type="NCBI Taxonomy" id="1335061"/>
    <lineage>
        <taxon>Bacteria</taxon>
        <taxon>Pseudomonadati</taxon>
        <taxon>Pseudomonadota</taxon>
        <taxon>Alphaproteobacteria</taxon>
        <taxon>Hyphomicrobiales</taxon>
        <taxon>Rhizobiaceae</taxon>
        <taxon>Rhizobium/Agrobacterium group</taxon>
        <taxon>Pseudorhizobium</taxon>
    </lineage>
</organism>
<reference evidence="3 4" key="1">
    <citation type="submission" date="2020-08" db="EMBL/GenBank/DDBJ databases">
        <title>Genomic Encyclopedia of Type Strains, Phase IV (KMG-IV): sequencing the most valuable type-strain genomes for metagenomic binning, comparative biology and taxonomic classification.</title>
        <authorList>
            <person name="Goeker M."/>
        </authorList>
    </citation>
    <scope>NUCLEOTIDE SEQUENCE [LARGE SCALE GENOMIC DNA]</scope>
    <source>
        <strain evidence="3 4">DSM 102134</strain>
    </source>
</reference>
<gene>
    <name evidence="3" type="ORF">HNQ75_004155</name>
</gene>
<evidence type="ECO:0000256" key="1">
    <source>
        <dbReference type="SAM" id="SignalP"/>
    </source>
</evidence>
<dbReference type="Proteomes" id="UP000535501">
    <property type="component" value="Unassembled WGS sequence"/>
</dbReference>
<dbReference type="Gene3D" id="1.10.10.2520">
    <property type="entry name" value="Cell wall hydrolase SleB, domain 1"/>
    <property type="match status" value="1"/>
</dbReference>
<dbReference type="AlphaFoldDB" id="A0A7X0DFJ0"/>
<feature type="chain" id="PRO_5031249701" evidence="1">
    <location>
        <begin position="22"/>
        <end position="371"/>
    </location>
</feature>
<protein>
    <submittedName>
        <fullName evidence="3">Spore germination cell wall hydrolase CwlJ-like protein</fullName>
    </submittedName>
</protein>